<dbReference type="GO" id="GO:0003677">
    <property type="term" value="F:DNA binding"/>
    <property type="evidence" value="ECO:0007669"/>
    <property type="project" value="UniProtKB-KW"/>
</dbReference>
<evidence type="ECO:0000256" key="1">
    <source>
        <dbReference type="ARBA" id="ARBA00009437"/>
    </source>
</evidence>
<gene>
    <name evidence="6" type="ORF">AA309_28190</name>
</gene>
<keyword evidence="4" id="KW-0804">Transcription</keyword>
<evidence type="ECO:0000313" key="7">
    <source>
        <dbReference type="Proteomes" id="UP000035489"/>
    </source>
</evidence>
<evidence type="ECO:0000256" key="2">
    <source>
        <dbReference type="ARBA" id="ARBA00023015"/>
    </source>
</evidence>
<name>A0A0H1RBQ7_9HYPH</name>
<dbReference type="SUPFAM" id="SSF46785">
    <property type="entry name" value="Winged helix' DNA-binding domain"/>
    <property type="match status" value="1"/>
</dbReference>
<dbReference type="STRING" id="1225564.AA309_28190"/>
<dbReference type="PANTHER" id="PTHR30419:SF8">
    <property type="entry name" value="NITROGEN ASSIMILATION TRANSCRIPTIONAL ACTIVATOR-RELATED"/>
    <property type="match status" value="1"/>
</dbReference>
<dbReference type="EMBL" id="LCYG01000103">
    <property type="protein sequence ID" value="KLK90032.1"/>
    <property type="molecule type" value="Genomic_DNA"/>
</dbReference>
<dbReference type="InterPro" id="IPR050950">
    <property type="entry name" value="HTH-type_LysR_regulators"/>
</dbReference>
<dbReference type="SUPFAM" id="SSF53850">
    <property type="entry name" value="Periplasmic binding protein-like II"/>
    <property type="match status" value="1"/>
</dbReference>
<dbReference type="RefSeq" id="WP_047192355.1">
    <property type="nucleotide sequence ID" value="NZ_LCYG01000103.1"/>
</dbReference>
<dbReference type="Pfam" id="PF00126">
    <property type="entry name" value="HTH_1"/>
    <property type="match status" value="1"/>
</dbReference>
<dbReference type="InterPro" id="IPR005119">
    <property type="entry name" value="LysR_subst-bd"/>
</dbReference>
<dbReference type="Gene3D" id="1.10.10.10">
    <property type="entry name" value="Winged helix-like DNA-binding domain superfamily/Winged helix DNA-binding domain"/>
    <property type="match status" value="1"/>
</dbReference>
<reference evidence="6 7" key="1">
    <citation type="submission" date="2015-05" db="EMBL/GenBank/DDBJ databases">
        <title>Draft genome sequence of Microvirga vignae strain BR3299, a novel nitrogen fixing bacteria isolated from Brazil semi-aired region.</title>
        <authorList>
            <person name="Zilli J.E."/>
            <person name="Passos S.R."/>
            <person name="Leite J."/>
            <person name="Baldani J.I."/>
            <person name="Xavier G.R."/>
            <person name="Rumjaneck N.G."/>
            <person name="Simoes-Araujo J.L."/>
        </authorList>
    </citation>
    <scope>NUCLEOTIDE SEQUENCE [LARGE SCALE GENOMIC DNA]</scope>
    <source>
        <strain evidence="6 7">BR3299</strain>
    </source>
</reference>
<evidence type="ECO:0000313" key="6">
    <source>
        <dbReference type="EMBL" id="KLK90032.1"/>
    </source>
</evidence>
<dbReference type="GO" id="GO:0005829">
    <property type="term" value="C:cytosol"/>
    <property type="evidence" value="ECO:0007669"/>
    <property type="project" value="TreeGrafter"/>
</dbReference>
<dbReference type="AlphaFoldDB" id="A0A0H1RBQ7"/>
<dbReference type="PANTHER" id="PTHR30419">
    <property type="entry name" value="HTH-TYPE TRANSCRIPTIONAL REGULATOR YBHD"/>
    <property type="match status" value="1"/>
</dbReference>
<protein>
    <submittedName>
        <fullName evidence="6">LysR family transcriptional regulator</fullName>
    </submittedName>
</protein>
<feature type="domain" description="HTH lysR-type" evidence="5">
    <location>
        <begin position="4"/>
        <end position="61"/>
    </location>
</feature>
<dbReference type="InterPro" id="IPR036388">
    <property type="entry name" value="WH-like_DNA-bd_sf"/>
</dbReference>
<dbReference type="GO" id="GO:0003700">
    <property type="term" value="F:DNA-binding transcription factor activity"/>
    <property type="evidence" value="ECO:0007669"/>
    <property type="project" value="InterPro"/>
</dbReference>
<proteinExistence type="inferred from homology"/>
<dbReference type="InterPro" id="IPR036390">
    <property type="entry name" value="WH_DNA-bd_sf"/>
</dbReference>
<comment type="similarity">
    <text evidence="1">Belongs to the LysR transcriptional regulatory family.</text>
</comment>
<dbReference type="FunFam" id="1.10.10.10:FF:000001">
    <property type="entry name" value="LysR family transcriptional regulator"/>
    <property type="match status" value="1"/>
</dbReference>
<evidence type="ECO:0000256" key="3">
    <source>
        <dbReference type="ARBA" id="ARBA00023125"/>
    </source>
</evidence>
<keyword evidence="2" id="KW-0805">Transcription regulation</keyword>
<dbReference type="PROSITE" id="PS50931">
    <property type="entry name" value="HTH_LYSR"/>
    <property type="match status" value="1"/>
</dbReference>
<comment type="caution">
    <text evidence="6">The sequence shown here is derived from an EMBL/GenBank/DDBJ whole genome shotgun (WGS) entry which is preliminary data.</text>
</comment>
<dbReference type="Gene3D" id="3.40.190.290">
    <property type="match status" value="1"/>
</dbReference>
<accession>A0A0H1RBQ7</accession>
<dbReference type="PATRIC" id="fig|1225564.3.peg.164"/>
<dbReference type="Proteomes" id="UP000035489">
    <property type="component" value="Unassembled WGS sequence"/>
</dbReference>
<evidence type="ECO:0000259" key="5">
    <source>
        <dbReference type="PROSITE" id="PS50931"/>
    </source>
</evidence>
<sequence length="306" mass="32784">MDALDTRALRHFLAVVRTGSIRAAADHISIAPSAVSRQIADIEHRLGLPIFERSARGVVLTEAGELLAEHAKRMVEDEELLREQLGRLKGIKQGLVRISCGDGFVADLMANGLRTFAKIYPNIRFTIQLAGTAGVLAAVSDGDADVGLVYNPVIDTGIRSIAIARQPLAVITPPGHPLLTRPSISLAESLAYPCALLIPGHGVRQLVGRVAADCGLALSPALETPSIDVLRQFVRASLGITYLPPFAVDTELARGEVGVVGLTDPLLVEASAHIIVRARRRLPVSVEQLVGHIAREMVAFRVKHPY</sequence>
<keyword evidence="3" id="KW-0238">DNA-binding</keyword>
<keyword evidence="7" id="KW-1185">Reference proteome</keyword>
<organism evidence="6 7">
    <name type="scientific">Microvirga vignae</name>
    <dbReference type="NCBI Taxonomy" id="1225564"/>
    <lineage>
        <taxon>Bacteria</taxon>
        <taxon>Pseudomonadati</taxon>
        <taxon>Pseudomonadota</taxon>
        <taxon>Alphaproteobacteria</taxon>
        <taxon>Hyphomicrobiales</taxon>
        <taxon>Methylobacteriaceae</taxon>
        <taxon>Microvirga</taxon>
    </lineage>
</organism>
<dbReference type="OrthoDB" id="5297263at2"/>
<dbReference type="Pfam" id="PF03466">
    <property type="entry name" value="LysR_substrate"/>
    <property type="match status" value="1"/>
</dbReference>
<evidence type="ECO:0000256" key="4">
    <source>
        <dbReference type="ARBA" id="ARBA00023163"/>
    </source>
</evidence>
<dbReference type="InterPro" id="IPR000847">
    <property type="entry name" value="LysR_HTH_N"/>
</dbReference>